<dbReference type="InterPro" id="IPR000847">
    <property type="entry name" value="LysR_HTH_N"/>
</dbReference>
<gene>
    <name evidence="6" type="ORF">F4559_000797</name>
</gene>
<dbReference type="Gene3D" id="1.10.10.10">
    <property type="entry name" value="Winged helix-like DNA-binding domain superfamily/Winged helix DNA-binding domain"/>
    <property type="match status" value="1"/>
</dbReference>
<organism evidence="6 7">
    <name type="scientific">Saccharothrix violaceirubra</name>
    <dbReference type="NCBI Taxonomy" id="413306"/>
    <lineage>
        <taxon>Bacteria</taxon>
        <taxon>Bacillati</taxon>
        <taxon>Actinomycetota</taxon>
        <taxon>Actinomycetes</taxon>
        <taxon>Pseudonocardiales</taxon>
        <taxon>Pseudonocardiaceae</taxon>
        <taxon>Saccharothrix</taxon>
    </lineage>
</organism>
<dbReference type="InterPro" id="IPR036388">
    <property type="entry name" value="WH-like_DNA-bd_sf"/>
</dbReference>
<dbReference type="GO" id="GO:0003700">
    <property type="term" value="F:DNA-binding transcription factor activity"/>
    <property type="evidence" value="ECO:0007669"/>
    <property type="project" value="InterPro"/>
</dbReference>
<protein>
    <submittedName>
        <fullName evidence="6">DNA-binding transcriptional LysR family regulator</fullName>
    </submittedName>
</protein>
<keyword evidence="3 6" id="KW-0238">DNA-binding</keyword>
<dbReference type="AlphaFoldDB" id="A0A7W7WUJ1"/>
<dbReference type="CDD" id="cd08422">
    <property type="entry name" value="PBP2_CrgA_like"/>
    <property type="match status" value="1"/>
</dbReference>
<evidence type="ECO:0000259" key="5">
    <source>
        <dbReference type="PROSITE" id="PS50931"/>
    </source>
</evidence>
<proteinExistence type="inferred from homology"/>
<dbReference type="Pfam" id="PF03466">
    <property type="entry name" value="LysR_substrate"/>
    <property type="match status" value="1"/>
</dbReference>
<sequence length="287" mass="30563">MEELGDVAVFVRVVEAGSFSAAARVLWMPKSSVSRRVARLENRLGVRLLHRTTRSLALTDAGRAYHARVSVALAELDSAAGAAADSREAPRGVVRLAAPPDVGAEVLPELLAAFLARYPEVRVEVALSPSADLVEGGFDLALRGGAGGRGATRLQDTRFRLFASPVYLARKGNPQRPAELEGHLCLRFGDVDRWLLHGPRGEVSVAVTGPLAADDLSFVRRAAVAGAGIALLPEPSVAPAVRAGLLVPLLPDHHAEGRPLHLVVPSDRHLPSRVAVLRDYLVANFPR</sequence>
<dbReference type="InterPro" id="IPR036390">
    <property type="entry name" value="WH_DNA-bd_sf"/>
</dbReference>
<dbReference type="Proteomes" id="UP000542674">
    <property type="component" value="Unassembled WGS sequence"/>
</dbReference>
<dbReference type="SUPFAM" id="SSF46785">
    <property type="entry name" value="Winged helix' DNA-binding domain"/>
    <property type="match status" value="1"/>
</dbReference>
<evidence type="ECO:0000256" key="1">
    <source>
        <dbReference type="ARBA" id="ARBA00009437"/>
    </source>
</evidence>
<dbReference type="GO" id="GO:0006351">
    <property type="term" value="P:DNA-templated transcription"/>
    <property type="evidence" value="ECO:0007669"/>
    <property type="project" value="TreeGrafter"/>
</dbReference>
<feature type="domain" description="HTH lysR-type" evidence="5">
    <location>
        <begin position="1"/>
        <end position="59"/>
    </location>
</feature>
<dbReference type="InterPro" id="IPR058163">
    <property type="entry name" value="LysR-type_TF_proteobact-type"/>
</dbReference>
<name>A0A7W7WUJ1_9PSEU</name>
<accession>A0A7W7WUJ1</accession>
<reference evidence="6 7" key="1">
    <citation type="submission" date="2020-08" db="EMBL/GenBank/DDBJ databases">
        <title>Sequencing the genomes of 1000 actinobacteria strains.</title>
        <authorList>
            <person name="Klenk H.-P."/>
        </authorList>
    </citation>
    <scope>NUCLEOTIDE SEQUENCE [LARGE SCALE GENOMIC DNA]</scope>
    <source>
        <strain evidence="6 7">DSM 45084</strain>
    </source>
</reference>
<keyword evidence="2" id="KW-0805">Transcription regulation</keyword>
<keyword evidence="7" id="KW-1185">Reference proteome</keyword>
<comment type="similarity">
    <text evidence="1">Belongs to the LysR transcriptional regulatory family.</text>
</comment>
<keyword evidence="4" id="KW-0804">Transcription</keyword>
<dbReference type="Pfam" id="PF00126">
    <property type="entry name" value="HTH_1"/>
    <property type="match status" value="1"/>
</dbReference>
<evidence type="ECO:0000256" key="2">
    <source>
        <dbReference type="ARBA" id="ARBA00023015"/>
    </source>
</evidence>
<dbReference type="RefSeq" id="WP_376774622.1">
    <property type="nucleotide sequence ID" value="NZ_BAABAI010000036.1"/>
</dbReference>
<comment type="caution">
    <text evidence="6">The sequence shown here is derived from an EMBL/GenBank/DDBJ whole genome shotgun (WGS) entry which is preliminary data.</text>
</comment>
<evidence type="ECO:0000256" key="3">
    <source>
        <dbReference type="ARBA" id="ARBA00023125"/>
    </source>
</evidence>
<dbReference type="SUPFAM" id="SSF53850">
    <property type="entry name" value="Periplasmic binding protein-like II"/>
    <property type="match status" value="1"/>
</dbReference>
<dbReference type="Gene3D" id="3.40.190.290">
    <property type="match status" value="1"/>
</dbReference>
<dbReference type="PANTHER" id="PTHR30537">
    <property type="entry name" value="HTH-TYPE TRANSCRIPTIONAL REGULATOR"/>
    <property type="match status" value="1"/>
</dbReference>
<dbReference type="FunFam" id="1.10.10.10:FF:000001">
    <property type="entry name" value="LysR family transcriptional regulator"/>
    <property type="match status" value="1"/>
</dbReference>
<evidence type="ECO:0000256" key="4">
    <source>
        <dbReference type="ARBA" id="ARBA00023163"/>
    </source>
</evidence>
<dbReference type="EMBL" id="JACHJS010000001">
    <property type="protein sequence ID" value="MBB4963438.1"/>
    <property type="molecule type" value="Genomic_DNA"/>
</dbReference>
<evidence type="ECO:0000313" key="7">
    <source>
        <dbReference type="Proteomes" id="UP000542674"/>
    </source>
</evidence>
<dbReference type="GO" id="GO:0043565">
    <property type="term" value="F:sequence-specific DNA binding"/>
    <property type="evidence" value="ECO:0007669"/>
    <property type="project" value="TreeGrafter"/>
</dbReference>
<evidence type="ECO:0000313" key="6">
    <source>
        <dbReference type="EMBL" id="MBB4963438.1"/>
    </source>
</evidence>
<dbReference type="PROSITE" id="PS50931">
    <property type="entry name" value="HTH_LYSR"/>
    <property type="match status" value="1"/>
</dbReference>
<dbReference type="PANTHER" id="PTHR30537:SF5">
    <property type="entry name" value="HTH-TYPE TRANSCRIPTIONAL ACTIVATOR TTDR-RELATED"/>
    <property type="match status" value="1"/>
</dbReference>
<dbReference type="InterPro" id="IPR005119">
    <property type="entry name" value="LysR_subst-bd"/>
</dbReference>